<organism evidence="2 3">
    <name type="scientific">Pleurodeles waltl</name>
    <name type="common">Iberian ribbed newt</name>
    <dbReference type="NCBI Taxonomy" id="8319"/>
    <lineage>
        <taxon>Eukaryota</taxon>
        <taxon>Metazoa</taxon>
        <taxon>Chordata</taxon>
        <taxon>Craniata</taxon>
        <taxon>Vertebrata</taxon>
        <taxon>Euteleostomi</taxon>
        <taxon>Amphibia</taxon>
        <taxon>Batrachia</taxon>
        <taxon>Caudata</taxon>
        <taxon>Salamandroidea</taxon>
        <taxon>Salamandridae</taxon>
        <taxon>Pleurodelinae</taxon>
        <taxon>Pleurodeles</taxon>
    </lineage>
</organism>
<dbReference type="EMBL" id="JANPWB010000010">
    <property type="protein sequence ID" value="KAJ1143442.1"/>
    <property type="molecule type" value="Genomic_DNA"/>
</dbReference>
<feature type="signal peptide" evidence="1">
    <location>
        <begin position="1"/>
        <end position="22"/>
    </location>
</feature>
<sequence>MRGARWWFLMAVGVVQFGASRSVTNYDNVLDVLSPVLMGLQHLTSFGIGSRKKEMGKDVRFQASQTNNVEKSGLKEIGIKVDDPGGAGMSTSPTGPFEQKLHFAALIENRGIKTGNK</sequence>
<gene>
    <name evidence="2" type="ORF">NDU88_009751</name>
</gene>
<name>A0AAV7QSH8_PLEWA</name>
<keyword evidence="3" id="KW-1185">Reference proteome</keyword>
<reference evidence="2" key="1">
    <citation type="journal article" date="2022" name="bioRxiv">
        <title>Sequencing and chromosome-scale assembly of the giantPleurodeles waltlgenome.</title>
        <authorList>
            <person name="Brown T."/>
            <person name="Elewa A."/>
            <person name="Iarovenko S."/>
            <person name="Subramanian E."/>
            <person name="Araus A.J."/>
            <person name="Petzold A."/>
            <person name="Susuki M."/>
            <person name="Suzuki K.-i.T."/>
            <person name="Hayashi T."/>
            <person name="Toyoda A."/>
            <person name="Oliveira C."/>
            <person name="Osipova E."/>
            <person name="Leigh N.D."/>
            <person name="Simon A."/>
            <person name="Yun M.H."/>
        </authorList>
    </citation>
    <scope>NUCLEOTIDE SEQUENCE</scope>
    <source>
        <strain evidence="2">20211129_DDA</strain>
        <tissue evidence="2">Liver</tissue>
    </source>
</reference>
<protein>
    <submittedName>
        <fullName evidence="2">Uncharacterized protein</fullName>
    </submittedName>
</protein>
<comment type="caution">
    <text evidence="2">The sequence shown here is derived from an EMBL/GenBank/DDBJ whole genome shotgun (WGS) entry which is preliminary data.</text>
</comment>
<proteinExistence type="predicted"/>
<dbReference type="Proteomes" id="UP001066276">
    <property type="component" value="Chromosome 6"/>
</dbReference>
<dbReference type="AlphaFoldDB" id="A0AAV7QSH8"/>
<keyword evidence="1" id="KW-0732">Signal</keyword>
<evidence type="ECO:0000313" key="2">
    <source>
        <dbReference type="EMBL" id="KAJ1143442.1"/>
    </source>
</evidence>
<feature type="chain" id="PRO_5043664262" evidence="1">
    <location>
        <begin position="23"/>
        <end position="117"/>
    </location>
</feature>
<evidence type="ECO:0000256" key="1">
    <source>
        <dbReference type="SAM" id="SignalP"/>
    </source>
</evidence>
<accession>A0AAV7QSH8</accession>
<evidence type="ECO:0000313" key="3">
    <source>
        <dbReference type="Proteomes" id="UP001066276"/>
    </source>
</evidence>